<organism evidence="2 3">
    <name type="scientific">Natrinema salaciae</name>
    <dbReference type="NCBI Taxonomy" id="1186196"/>
    <lineage>
        <taxon>Archaea</taxon>
        <taxon>Methanobacteriati</taxon>
        <taxon>Methanobacteriota</taxon>
        <taxon>Stenosarchaea group</taxon>
        <taxon>Halobacteria</taxon>
        <taxon>Halobacteriales</taxon>
        <taxon>Natrialbaceae</taxon>
        <taxon>Natrinema</taxon>
    </lineage>
</organism>
<dbReference type="AlphaFoldDB" id="A0A1H9NTP7"/>
<proteinExistence type="predicted"/>
<evidence type="ECO:0000313" key="2">
    <source>
        <dbReference type="EMBL" id="SER39414.1"/>
    </source>
</evidence>
<dbReference type="Pfam" id="PF25925">
    <property type="entry name" value="DUF7970"/>
    <property type="match status" value="1"/>
</dbReference>
<dbReference type="Proteomes" id="UP000199114">
    <property type="component" value="Unassembled WGS sequence"/>
</dbReference>
<dbReference type="InterPro" id="IPR058276">
    <property type="entry name" value="DUF7970"/>
</dbReference>
<feature type="compositionally biased region" description="Low complexity" evidence="1">
    <location>
        <begin position="21"/>
        <end position="35"/>
    </location>
</feature>
<evidence type="ECO:0000256" key="1">
    <source>
        <dbReference type="SAM" id="MobiDB-lite"/>
    </source>
</evidence>
<protein>
    <recommendedName>
        <fullName evidence="4">Acyl-CoA dehydrogenase</fullName>
    </recommendedName>
</protein>
<reference evidence="3" key="1">
    <citation type="submission" date="2016-10" db="EMBL/GenBank/DDBJ databases">
        <authorList>
            <person name="Varghese N."/>
            <person name="Submissions S."/>
        </authorList>
    </citation>
    <scope>NUCLEOTIDE SEQUENCE [LARGE SCALE GENOMIC DNA]</scope>
    <source>
        <strain evidence="3">DSM 25055</strain>
    </source>
</reference>
<dbReference type="OrthoDB" id="324938at2157"/>
<sequence length="150" mass="16385">MKDGAGNLDFGQSDDSTAATDSEPSDGSSSGDGQQDSDRSPSSESSPARPADRAEAQSTAPDDSSADEHKYPYFVRRSKVLDERDERIEAHLRTEVTDRESDFRSALADELETNDDIPKSDAREFALKYAFENPAGVAELMRDEGFGELD</sequence>
<keyword evidence="3" id="KW-1185">Reference proteome</keyword>
<accession>A0A1H9NTP7</accession>
<evidence type="ECO:0000313" key="3">
    <source>
        <dbReference type="Proteomes" id="UP000199114"/>
    </source>
</evidence>
<gene>
    <name evidence="2" type="ORF">SAMN04489841_3736</name>
</gene>
<feature type="region of interest" description="Disordered" evidence="1">
    <location>
        <begin position="1"/>
        <end position="80"/>
    </location>
</feature>
<name>A0A1H9NTP7_9EURY</name>
<dbReference type="RefSeq" id="WP_090620393.1">
    <property type="nucleotide sequence ID" value="NZ_FOFD01000005.1"/>
</dbReference>
<evidence type="ECO:0008006" key="4">
    <source>
        <dbReference type="Google" id="ProtNLM"/>
    </source>
</evidence>
<dbReference type="EMBL" id="FOFD01000005">
    <property type="protein sequence ID" value="SER39414.1"/>
    <property type="molecule type" value="Genomic_DNA"/>
</dbReference>